<dbReference type="Pfam" id="PF04387">
    <property type="entry name" value="PTPLA"/>
    <property type="match status" value="1"/>
</dbReference>
<dbReference type="InterPro" id="IPR007482">
    <property type="entry name" value="Tyr_Pase-like_PTPLA"/>
</dbReference>
<evidence type="ECO:0000256" key="12">
    <source>
        <dbReference type="ARBA" id="ARBA00023239"/>
    </source>
</evidence>
<name>A0A9P0QU71_9ASCO</name>
<proteinExistence type="inferred from homology"/>
<evidence type="ECO:0000256" key="8">
    <source>
        <dbReference type="ARBA" id="ARBA00022989"/>
    </source>
</evidence>
<keyword evidence="12 14" id="KW-0456">Lyase</keyword>
<evidence type="ECO:0000256" key="5">
    <source>
        <dbReference type="ARBA" id="ARBA00022516"/>
    </source>
</evidence>
<dbReference type="EC" id="4.2.1.134" evidence="4 14"/>
<comment type="caution">
    <text evidence="15">The sequence shown here is derived from an EMBL/GenBank/DDBJ whole genome shotgun (WGS) entry which is preliminary data.</text>
</comment>
<evidence type="ECO:0000313" key="16">
    <source>
        <dbReference type="Proteomes" id="UP000837801"/>
    </source>
</evidence>
<feature type="transmembrane region" description="Helical" evidence="14">
    <location>
        <begin position="173"/>
        <end position="193"/>
    </location>
</feature>
<protein>
    <recommendedName>
        <fullName evidence="4 14">Very-long-chain (3R)-3-hydroxyacyl-CoA dehydratase</fullName>
        <ecNumber evidence="4 14">4.2.1.134</ecNumber>
    </recommendedName>
</protein>
<organism evidence="15 16">
    <name type="scientific">[Candida] railenensis</name>
    <dbReference type="NCBI Taxonomy" id="45579"/>
    <lineage>
        <taxon>Eukaryota</taxon>
        <taxon>Fungi</taxon>
        <taxon>Dikarya</taxon>
        <taxon>Ascomycota</taxon>
        <taxon>Saccharomycotina</taxon>
        <taxon>Pichiomycetes</taxon>
        <taxon>Debaryomycetaceae</taxon>
        <taxon>Kurtzmaniella</taxon>
    </lineage>
</organism>
<comment type="function">
    <text evidence="14">Catalyzes the third of the four reactions of the long-chain fatty acids elongation cycle. This endoplasmic reticulum-bound enzymatic process, allows the addition of two carbons to the chain of long- and very long-chain fatty acids/VLCFAs per cycle. This enzyme catalyzes the dehydration of the 3-hydroxyacyl-CoA intermediate into trans-2,3-enoyl-CoA, within each cycle of fatty acid elongation. Thereby, it participates to the production of VLCFAs of different chain lengths that are involved in multiple biological processes as precursors of membrane lipids and lipid mediators.</text>
</comment>
<feature type="transmembrane region" description="Helical" evidence="14">
    <location>
        <begin position="147"/>
        <end position="167"/>
    </location>
</feature>
<keyword evidence="6 14" id="KW-0812">Transmembrane</keyword>
<keyword evidence="8 14" id="KW-1133">Transmembrane helix</keyword>
<reference evidence="15" key="1">
    <citation type="submission" date="2022-03" db="EMBL/GenBank/DDBJ databases">
        <authorList>
            <person name="Legras J.-L."/>
            <person name="Devillers H."/>
            <person name="Grondin C."/>
        </authorList>
    </citation>
    <scope>NUCLEOTIDE SEQUENCE</scope>
    <source>
        <strain evidence="15">CLIB 1423</strain>
    </source>
</reference>
<dbReference type="GO" id="GO:0042761">
    <property type="term" value="P:very long-chain fatty acid biosynthetic process"/>
    <property type="evidence" value="ECO:0007669"/>
    <property type="project" value="TreeGrafter"/>
</dbReference>
<dbReference type="EMBL" id="CAKXYY010000022">
    <property type="protein sequence ID" value="CAH2355125.1"/>
    <property type="molecule type" value="Genomic_DNA"/>
</dbReference>
<feature type="transmembrane region" description="Helical" evidence="14">
    <location>
        <begin position="15"/>
        <end position="39"/>
    </location>
</feature>
<comment type="catalytic activity">
    <reaction evidence="13 14">
        <text>a very-long-chain (3R)-3-hydroxyacyl-CoA = a very-long-chain (2E)-enoyl-CoA + H2O</text>
        <dbReference type="Rhea" id="RHEA:45812"/>
        <dbReference type="ChEBI" id="CHEBI:15377"/>
        <dbReference type="ChEBI" id="CHEBI:83728"/>
        <dbReference type="ChEBI" id="CHEBI:85440"/>
        <dbReference type="EC" id="4.2.1.134"/>
    </reaction>
</comment>
<keyword evidence="14" id="KW-0256">Endoplasmic reticulum</keyword>
<dbReference type="PANTHER" id="PTHR11035:SF3">
    <property type="entry name" value="VERY-LONG-CHAIN (3R)-3-HYDROXYACYL-COA DEHYDRATASE"/>
    <property type="match status" value="1"/>
</dbReference>
<evidence type="ECO:0000256" key="9">
    <source>
        <dbReference type="ARBA" id="ARBA00023098"/>
    </source>
</evidence>
<comment type="similarity">
    <text evidence="3 14">Belongs to the very long-chain fatty acids dehydratase HACD family.</text>
</comment>
<keyword evidence="5 14" id="KW-0444">Lipid biosynthesis</keyword>
<comment type="pathway">
    <text evidence="2 14">Lipid metabolism; fatty acid biosynthesis.</text>
</comment>
<dbReference type="OrthoDB" id="46988at2759"/>
<evidence type="ECO:0000256" key="11">
    <source>
        <dbReference type="ARBA" id="ARBA00023160"/>
    </source>
</evidence>
<feature type="transmembrane region" description="Helical" evidence="14">
    <location>
        <begin position="107"/>
        <end position="127"/>
    </location>
</feature>
<evidence type="ECO:0000256" key="10">
    <source>
        <dbReference type="ARBA" id="ARBA00023136"/>
    </source>
</evidence>
<sequence length="223" mass="26171">MAPLYPLTTYGKVKFFYYCASFTLWFCCFCRFLILLPLVGRRFLPGGMADFFHVVSALPLIGNVLNMQSSGWRGSSFYWSYFNSLKMIALCYLVIFPHPKIAKHTSYSFLISSWSVSNIIHTAYYAFKTKTRTSPQFLFWLKYHHFYVTFPLGHLAEMVLLFLSLIFVEDDSWFELILKGILLSYIPIGYFYWGHLKNKKKKKYDKIMEKRVHDKTSNPPGST</sequence>
<dbReference type="PANTHER" id="PTHR11035">
    <property type="entry name" value="VERY-LONG-CHAIN (3R)-3-HYDROXYACYL-COA DEHYDRATASE"/>
    <property type="match status" value="1"/>
</dbReference>
<evidence type="ECO:0000256" key="14">
    <source>
        <dbReference type="RuleBase" id="RU363109"/>
    </source>
</evidence>
<dbReference type="GO" id="GO:0102158">
    <property type="term" value="F:very-long-chain (3R)-3-hydroxyacyl-CoA dehydratase activity"/>
    <property type="evidence" value="ECO:0007669"/>
    <property type="project" value="UniProtKB-EC"/>
</dbReference>
<evidence type="ECO:0000256" key="1">
    <source>
        <dbReference type="ARBA" id="ARBA00004141"/>
    </source>
</evidence>
<dbReference type="AlphaFoldDB" id="A0A9P0QU71"/>
<accession>A0A9P0QU71</accession>
<dbReference type="GO" id="GO:0030497">
    <property type="term" value="P:fatty acid elongation"/>
    <property type="evidence" value="ECO:0007669"/>
    <property type="project" value="TreeGrafter"/>
</dbReference>
<keyword evidence="11 14" id="KW-0275">Fatty acid biosynthesis</keyword>
<evidence type="ECO:0000256" key="2">
    <source>
        <dbReference type="ARBA" id="ARBA00005194"/>
    </source>
</evidence>
<feature type="transmembrane region" description="Helical" evidence="14">
    <location>
        <begin position="77"/>
        <end position="95"/>
    </location>
</feature>
<keyword evidence="10 14" id="KW-0472">Membrane</keyword>
<keyword evidence="16" id="KW-1185">Reference proteome</keyword>
<keyword evidence="7 14" id="KW-0276">Fatty acid metabolism</keyword>
<evidence type="ECO:0000256" key="3">
    <source>
        <dbReference type="ARBA" id="ARBA00007811"/>
    </source>
</evidence>
<evidence type="ECO:0000256" key="6">
    <source>
        <dbReference type="ARBA" id="ARBA00022692"/>
    </source>
</evidence>
<evidence type="ECO:0000313" key="15">
    <source>
        <dbReference type="EMBL" id="CAH2355125.1"/>
    </source>
</evidence>
<comment type="subcellular location">
    <subcellularLocation>
        <location evidence="14">Endoplasmic reticulum membrane</location>
        <topology evidence="14">Multi-pass membrane protein</topology>
    </subcellularLocation>
    <subcellularLocation>
        <location evidence="1">Membrane</location>
        <topology evidence="1">Multi-pass membrane protein</topology>
    </subcellularLocation>
</comment>
<dbReference type="Proteomes" id="UP000837801">
    <property type="component" value="Unassembled WGS sequence"/>
</dbReference>
<evidence type="ECO:0000256" key="4">
    <source>
        <dbReference type="ARBA" id="ARBA00013122"/>
    </source>
</evidence>
<evidence type="ECO:0000256" key="7">
    <source>
        <dbReference type="ARBA" id="ARBA00022832"/>
    </source>
</evidence>
<gene>
    <name evidence="15" type="ORF">CLIB1423_22S00298</name>
</gene>
<dbReference type="GO" id="GO:0005789">
    <property type="term" value="C:endoplasmic reticulum membrane"/>
    <property type="evidence" value="ECO:0007669"/>
    <property type="project" value="UniProtKB-SubCell"/>
</dbReference>
<dbReference type="GO" id="GO:0030148">
    <property type="term" value="P:sphingolipid biosynthetic process"/>
    <property type="evidence" value="ECO:0007669"/>
    <property type="project" value="TreeGrafter"/>
</dbReference>
<evidence type="ECO:0000256" key="13">
    <source>
        <dbReference type="ARBA" id="ARBA00036671"/>
    </source>
</evidence>
<keyword evidence="9 14" id="KW-0443">Lipid metabolism</keyword>